<evidence type="ECO:0000259" key="3">
    <source>
        <dbReference type="Pfam" id="PF04002"/>
    </source>
</evidence>
<dbReference type="PANTHER" id="PTHR30471">
    <property type="entry name" value="DNA REPAIR PROTEIN RADC"/>
    <property type="match status" value="1"/>
</dbReference>
<keyword evidence="5" id="KW-1185">Reference proteome</keyword>
<dbReference type="Proteomes" id="UP001597178">
    <property type="component" value="Unassembled WGS sequence"/>
</dbReference>
<evidence type="ECO:0000256" key="1">
    <source>
        <dbReference type="ARBA" id="ARBA00010243"/>
    </source>
</evidence>
<gene>
    <name evidence="4" type="ORF">ACFQ4A_14095</name>
</gene>
<organism evidence="4 5">
    <name type="scientific">Lentibacillus salinarum</name>
    <dbReference type="NCBI Taxonomy" id="446820"/>
    <lineage>
        <taxon>Bacteria</taxon>
        <taxon>Bacillati</taxon>
        <taxon>Bacillota</taxon>
        <taxon>Bacilli</taxon>
        <taxon>Bacillales</taxon>
        <taxon>Bacillaceae</taxon>
        <taxon>Lentibacillus</taxon>
    </lineage>
</organism>
<dbReference type="Pfam" id="PF04002">
    <property type="entry name" value="RadC"/>
    <property type="match status" value="1"/>
</dbReference>
<evidence type="ECO:0000256" key="2">
    <source>
        <dbReference type="ARBA" id="ARBA00023049"/>
    </source>
</evidence>
<dbReference type="InterPro" id="IPR001405">
    <property type="entry name" value="UPF0758"/>
</dbReference>
<dbReference type="PANTHER" id="PTHR30471:SF3">
    <property type="entry name" value="UPF0758 PROTEIN YEES-RELATED"/>
    <property type="match status" value="1"/>
</dbReference>
<feature type="domain" description="RadC-like JAB" evidence="3">
    <location>
        <begin position="109"/>
        <end position="181"/>
    </location>
</feature>
<dbReference type="Gene3D" id="3.40.140.10">
    <property type="entry name" value="Cytidine Deaminase, domain 2"/>
    <property type="match status" value="1"/>
</dbReference>
<proteinExistence type="inferred from homology"/>
<dbReference type="InterPro" id="IPR025657">
    <property type="entry name" value="RadC_JAB"/>
</dbReference>
<evidence type="ECO:0000313" key="5">
    <source>
        <dbReference type="Proteomes" id="UP001597178"/>
    </source>
</evidence>
<sequence length="199" mass="22926">MVRILVPSWPGIRKGENIEKYLNIAREAVTHYETNNLNLQDILAVLIGSNATPELCGKLASYGIRYLSDMTVWELQKEGLSKIEGQRIVAAFNMSKKLVSCKRQEYNIIRSPEDAADLMMEEMRLLQQEHFVCLYLNSKNEVINKKTVFIGSLNASVVHPREVFKNAFRYGAASIMCLHNHRIMFKLDIDYCPWYYGNT</sequence>
<keyword evidence="2" id="KW-0378">Hydrolase</keyword>
<accession>A0ABW3ZY42</accession>
<comment type="similarity">
    <text evidence="1">Belongs to the UPF0758 family.</text>
</comment>
<keyword evidence="2" id="KW-0645">Protease</keyword>
<comment type="caution">
    <text evidence="4">The sequence shown here is derived from an EMBL/GenBank/DDBJ whole genome shotgun (WGS) entry which is preliminary data.</text>
</comment>
<evidence type="ECO:0000313" key="4">
    <source>
        <dbReference type="EMBL" id="MFD1362788.1"/>
    </source>
</evidence>
<dbReference type="CDD" id="cd08071">
    <property type="entry name" value="MPN_DUF2466"/>
    <property type="match status" value="1"/>
</dbReference>
<dbReference type="EMBL" id="JBHTNH010000028">
    <property type="protein sequence ID" value="MFD1362788.1"/>
    <property type="molecule type" value="Genomic_DNA"/>
</dbReference>
<reference evidence="5" key="1">
    <citation type="journal article" date="2019" name="Int. J. Syst. Evol. Microbiol.">
        <title>The Global Catalogue of Microorganisms (GCM) 10K type strain sequencing project: providing services to taxonomists for standard genome sequencing and annotation.</title>
        <authorList>
            <consortium name="The Broad Institute Genomics Platform"/>
            <consortium name="The Broad Institute Genome Sequencing Center for Infectious Disease"/>
            <person name="Wu L."/>
            <person name="Ma J."/>
        </authorList>
    </citation>
    <scope>NUCLEOTIDE SEQUENCE [LARGE SCALE GENOMIC DNA]</scope>
    <source>
        <strain evidence="5">CCUG 54822</strain>
    </source>
</reference>
<keyword evidence="2" id="KW-0482">Metalloprotease</keyword>
<name>A0ABW3ZY42_9BACI</name>
<protein>
    <submittedName>
        <fullName evidence="4">JAB domain-containing protein</fullName>
    </submittedName>
</protein>